<dbReference type="OMA" id="NGIRLNC"/>
<accession>E9G4I9</accession>
<dbReference type="HOGENOM" id="CLU_111176_0_0_1"/>
<keyword evidence="2" id="KW-1185">Reference proteome</keyword>
<dbReference type="Gene3D" id="2.100.10.20">
    <property type="entry name" value="Vitelline membrane outer layer protein I (VOMI)"/>
    <property type="match status" value="1"/>
</dbReference>
<dbReference type="PhylomeDB" id="E9G4I9"/>
<dbReference type="Proteomes" id="UP000000305">
    <property type="component" value="Unassembled WGS sequence"/>
</dbReference>
<dbReference type="InterPro" id="IPR036706">
    <property type="entry name" value="VOMI_sf"/>
</dbReference>
<gene>
    <name evidence="1" type="ORF">DAPPUDRAFT_314044</name>
</gene>
<dbReference type="InParanoid" id="E9G4I9"/>
<dbReference type="Pfam" id="PF03762">
    <property type="entry name" value="VOMI"/>
    <property type="match status" value="1"/>
</dbReference>
<dbReference type="GO" id="GO:0005615">
    <property type="term" value="C:extracellular space"/>
    <property type="evidence" value="ECO:0000318"/>
    <property type="project" value="GO_Central"/>
</dbReference>
<evidence type="ECO:0000313" key="1">
    <source>
        <dbReference type="EMBL" id="EFX85312.1"/>
    </source>
</evidence>
<dbReference type="InterPro" id="IPR005515">
    <property type="entry name" value="VOMI"/>
</dbReference>
<dbReference type="KEGG" id="dpx:DAPPUDRAFT_314044"/>
<dbReference type="AlphaFoldDB" id="E9G4I9"/>
<dbReference type="eggNOG" id="ENOG502S24T">
    <property type="taxonomic scope" value="Eukaryota"/>
</dbReference>
<sequence>MASSQAIEKVITVSNGGTEGEWGPLERCPPGGKAIGFQTRNELATPVFDDTALNTTILICNGTDSDIANITSTKGFAGDYQRVQVCATAFAISYMTSFSLRVQLPFNETEQGDKTAANNIRFMCHNDREIDGIGNTDGVWGDYSERCESGICGLETRVQPYDGGIGHYDNTALNDVRLFTCCPDEQVSTIATPK</sequence>
<name>E9G4I9_DAPPU</name>
<dbReference type="STRING" id="6669.E9G4I9"/>
<dbReference type="PANTHER" id="PTHR18841">
    <property type="entry name" value="VITELLINE MEMBRANE OUTER LAYER PROTEIN I-RELATED"/>
    <property type="match status" value="1"/>
</dbReference>
<dbReference type="SUPFAM" id="SSF51092">
    <property type="entry name" value="Vitelline membrane outer protein-I (VMO-I)"/>
    <property type="match status" value="1"/>
</dbReference>
<proteinExistence type="predicted"/>
<evidence type="ECO:0008006" key="3">
    <source>
        <dbReference type="Google" id="ProtNLM"/>
    </source>
</evidence>
<dbReference type="EMBL" id="GL732532">
    <property type="protein sequence ID" value="EFX85312.1"/>
    <property type="molecule type" value="Genomic_DNA"/>
</dbReference>
<evidence type="ECO:0000313" key="2">
    <source>
        <dbReference type="Proteomes" id="UP000000305"/>
    </source>
</evidence>
<dbReference type="OrthoDB" id="6329143at2759"/>
<dbReference type="PANTHER" id="PTHR18841:SF0">
    <property type="entry name" value="VITELLINE MEMBRANE OUTER LAYER 1 HOMOLOG A-RELATED"/>
    <property type="match status" value="1"/>
</dbReference>
<protein>
    <recommendedName>
        <fullName evidence="3">Vitelline membrane outer layer protein 1</fullName>
    </recommendedName>
</protein>
<organism evidence="1 2">
    <name type="scientific">Daphnia pulex</name>
    <name type="common">Water flea</name>
    <dbReference type="NCBI Taxonomy" id="6669"/>
    <lineage>
        <taxon>Eukaryota</taxon>
        <taxon>Metazoa</taxon>
        <taxon>Ecdysozoa</taxon>
        <taxon>Arthropoda</taxon>
        <taxon>Crustacea</taxon>
        <taxon>Branchiopoda</taxon>
        <taxon>Diplostraca</taxon>
        <taxon>Cladocera</taxon>
        <taxon>Anomopoda</taxon>
        <taxon>Daphniidae</taxon>
        <taxon>Daphnia</taxon>
    </lineage>
</organism>
<reference evidence="1 2" key="1">
    <citation type="journal article" date="2011" name="Science">
        <title>The ecoresponsive genome of Daphnia pulex.</title>
        <authorList>
            <person name="Colbourne J.K."/>
            <person name="Pfrender M.E."/>
            <person name="Gilbert D."/>
            <person name="Thomas W.K."/>
            <person name="Tucker A."/>
            <person name="Oakley T.H."/>
            <person name="Tokishita S."/>
            <person name="Aerts A."/>
            <person name="Arnold G.J."/>
            <person name="Basu M.K."/>
            <person name="Bauer D.J."/>
            <person name="Caceres C.E."/>
            <person name="Carmel L."/>
            <person name="Casola C."/>
            <person name="Choi J.H."/>
            <person name="Detter J.C."/>
            <person name="Dong Q."/>
            <person name="Dusheyko S."/>
            <person name="Eads B.D."/>
            <person name="Frohlich T."/>
            <person name="Geiler-Samerotte K.A."/>
            <person name="Gerlach D."/>
            <person name="Hatcher P."/>
            <person name="Jogdeo S."/>
            <person name="Krijgsveld J."/>
            <person name="Kriventseva E.V."/>
            <person name="Kultz D."/>
            <person name="Laforsch C."/>
            <person name="Lindquist E."/>
            <person name="Lopez J."/>
            <person name="Manak J.R."/>
            <person name="Muller J."/>
            <person name="Pangilinan J."/>
            <person name="Patwardhan R.P."/>
            <person name="Pitluck S."/>
            <person name="Pritham E.J."/>
            <person name="Rechtsteiner A."/>
            <person name="Rho M."/>
            <person name="Rogozin I.B."/>
            <person name="Sakarya O."/>
            <person name="Salamov A."/>
            <person name="Schaack S."/>
            <person name="Shapiro H."/>
            <person name="Shiga Y."/>
            <person name="Skalitzky C."/>
            <person name="Smith Z."/>
            <person name="Souvorov A."/>
            <person name="Sung W."/>
            <person name="Tang Z."/>
            <person name="Tsuchiya D."/>
            <person name="Tu H."/>
            <person name="Vos H."/>
            <person name="Wang M."/>
            <person name="Wolf Y.I."/>
            <person name="Yamagata H."/>
            <person name="Yamada T."/>
            <person name="Ye Y."/>
            <person name="Shaw J.R."/>
            <person name="Andrews J."/>
            <person name="Crease T.J."/>
            <person name="Tang H."/>
            <person name="Lucas S.M."/>
            <person name="Robertson H.M."/>
            <person name="Bork P."/>
            <person name="Koonin E.V."/>
            <person name="Zdobnov E.M."/>
            <person name="Grigoriev I.V."/>
            <person name="Lynch M."/>
            <person name="Boore J.L."/>
        </authorList>
    </citation>
    <scope>NUCLEOTIDE SEQUENCE [LARGE SCALE GENOMIC DNA]</scope>
</reference>